<accession>A0A9X4H9N7</accession>
<proteinExistence type="predicted"/>
<gene>
    <name evidence="1" type="ORF">NY667_22035</name>
</gene>
<reference evidence="1" key="2">
    <citation type="submission" date="2022-08" db="EMBL/GenBank/DDBJ databases">
        <authorList>
            <person name="Iruegas-Bocardo F."/>
            <person name="Weisberg A.J."/>
            <person name="Riutta E.R."/>
            <person name="Kilday K."/>
            <person name="Bonkowski J.C."/>
            <person name="Creswell T."/>
            <person name="Daughtrey M.L."/>
            <person name="Rane K."/>
            <person name="Grunwald N.J."/>
            <person name="Chang J.H."/>
            <person name="Putnam M.L."/>
        </authorList>
    </citation>
    <scope>NUCLEOTIDE SEQUENCE</scope>
    <source>
        <strain evidence="1">22-338</strain>
    </source>
</reference>
<dbReference type="AlphaFoldDB" id="A0A9X4H9N7"/>
<reference evidence="1" key="1">
    <citation type="journal article" date="2022" name="Phytopathology">
        <title>Whole genome sequencing-based tracing of a 2022 introduction and outbreak of Xanthomonas hortorum pv. pelargonii.</title>
        <authorList>
            <person name="Iruegas Bocardo F."/>
            <person name="Weisberg A.J."/>
            <person name="Riutta E.R."/>
            <person name="Kilday K.B."/>
            <person name="Bonkowski J.C."/>
            <person name="Creswell T.C."/>
            <person name="Daughtrey M."/>
            <person name="Rane K.K."/>
            <person name="Grunwald N.J."/>
            <person name="Chang J.H."/>
            <person name="Putnam M."/>
        </authorList>
    </citation>
    <scope>NUCLEOTIDE SEQUENCE</scope>
    <source>
        <strain evidence="1">22-338</strain>
    </source>
</reference>
<comment type="caution">
    <text evidence="1">The sequence shown here is derived from an EMBL/GenBank/DDBJ whole genome shotgun (WGS) entry which is preliminary data.</text>
</comment>
<protein>
    <submittedName>
        <fullName evidence="1">Uncharacterized protein</fullName>
    </submittedName>
</protein>
<dbReference type="RefSeq" id="WP_273664673.1">
    <property type="nucleotide sequence ID" value="NZ_JANWTP010000121.1"/>
</dbReference>
<dbReference type="EMBL" id="JANWTP010000121">
    <property type="protein sequence ID" value="MDC8640406.1"/>
    <property type="molecule type" value="Genomic_DNA"/>
</dbReference>
<organism evidence="1 2">
    <name type="scientific">Xanthomonas hortorum pv. hederae</name>
    <dbReference type="NCBI Taxonomy" id="453603"/>
    <lineage>
        <taxon>Bacteria</taxon>
        <taxon>Pseudomonadati</taxon>
        <taxon>Pseudomonadota</taxon>
        <taxon>Gammaproteobacteria</taxon>
        <taxon>Lysobacterales</taxon>
        <taxon>Lysobacteraceae</taxon>
        <taxon>Xanthomonas</taxon>
    </lineage>
</organism>
<feature type="non-terminal residue" evidence="1">
    <location>
        <position position="1"/>
    </location>
</feature>
<name>A0A9X4H9N7_9XANT</name>
<dbReference type="Proteomes" id="UP001140230">
    <property type="component" value="Unassembled WGS sequence"/>
</dbReference>
<evidence type="ECO:0000313" key="2">
    <source>
        <dbReference type="Proteomes" id="UP001140230"/>
    </source>
</evidence>
<sequence>PEMAKLRRSKRDSPQRRDIPRSQAALFRPSLVRPDAPTISDVRHLGGRGALYLLALVQARHARTRVAPTVEGTHSVLSVLDALGVVRVEPEAGPDSHTIDGDKIAWSYTWPHVLFEELEVRLKDYLQSEAQEPPYAEMWLRVWQELVPQDVTAYLRHQLRIHQFPDFFLVELARLLMLYDSLYSLGHWRYACWAAVRSMASISLQYPGNVEMLKSTLSSELPRRLRLTQGSLEGKLCFSPSYSLPDCALTSVFSTVATRLGDRYWMSPPALELI</sequence>
<evidence type="ECO:0000313" key="1">
    <source>
        <dbReference type="EMBL" id="MDC8640406.1"/>
    </source>
</evidence>